<dbReference type="GO" id="GO:0005615">
    <property type="term" value="C:extracellular space"/>
    <property type="evidence" value="ECO:0007669"/>
    <property type="project" value="InterPro"/>
</dbReference>
<gene>
    <name evidence="7" type="ORF">CHIRRI_LOCUS2331</name>
</gene>
<evidence type="ECO:0000313" key="8">
    <source>
        <dbReference type="Proteomes" id="UP001153620"/>
    </source>
</evidence>
<dbReference type="Gene3D" id="3.30.497.10">
    <property type="entry name" value="Antithrombin, subunit I, domain 2"/>
    <property type="match status" value="2"/>
</dbReference>
<accession>A0A9N9WMS5</accession>
<organism evidence="7 8">
    <name type="scientific">Chironomus riparius</name>
    <dbReference type="NCBI Taxonomy" id="315576"/>
    <lineage>
        <taxon>Eukaryota</taxon>
        <taxon>Metazoa</taxon>
        <taxon>Ecdysozoa</taxon>
        <taxon>Arthropoda</taxon>
        <taxon>Hexapoda</taxon>
        <taxon>Insecta</taxon>
        <taxon>Pterygota</taxon>
        <taxon>Neoptera</taxon>
        <taxon>Endopterygota</taxon>
        <taxon>Diptera</taxon>
        <taxon>Nematocera</taxon>
        <taxon>Chironomoidea</taxon>
        <taxon>Chironomidae</taxon>
        <taxon>Chironominae</taxon>
        <taxon>Chironomus</taxon>
    </lineage>
</organism>
<dbReference type="Proteomes" id="UP001153620">
    <property type="component" value="Chromosome 1"/>
</dbReference>
<name>A0A9N9WMS5_9DIPT</name>
<feature type="region of interest" description="Disordered" evidence="4">
    <location>
        <begin position="343"/>
        <end position="382"/>
    </location>
</feature>
<dbReference type="InterPro" id="IPR000215">
    <property type="entry name" value="Serpin_fam"/>
</dbReference>
<feature type="region of interest" description="Disordered" evidence="4">
    <location>
        <begin position="184"/>
        <end position="305"/>
    </location>
</feature>
<reference evidence="7" key="2">
    <citation type="submission" date="2022-10" db="EMBL/GenBank/DDBJ databases">
        <authorList>
            <consortium name="ENA_rothamsted_submissions"/>
            <consortium name="culmorum"/>
            <person name="King R."/>
        </authorList>
    </citation>
    <scope>NUCLEOTIDE SEQUENCE</scope>
</reference>
<keyword evidence="5" id="KW-0732">Signal</keyword>
<dbReference type="InterPro" id="IPR042185">
    <property type="entry name" value="Serpin_sf_2"/>
</dbReference>
<dbReference type="InterPro" id="IPR036186">
    <property type="entry name" value="Serpin_sf"/>
</dbReference>
<dbReference type="GO" id="GO:0004867">
    <property type="term" value="F:serine-type endopeptidase inhibitor activity"/>
    <property type="evidence" value="ECO:0007669"/>
    <property type="project" value="UniProtKB-KW"/>
</dbReference>
<dbReference type="Pfam" id="PF00079">
    <property type="entry name" value="Serpin"/>
    <property type="match status" value="2"/>
</dbReference>
<feature type="compositionally biased region" description="Polar residues" evidence="4">
    <location>
        <begin position="207"/>
        <end position="221"/>
    </location>
</feature>
<evidence type="ECO:0000256" key="5">
    <source>
        <dbReference type="SAM" id="SignalP"/>
    </source>
</evidence>
<dbReference type="PANTHER" id="PTHR11461:SF130">
    <property type="entry name" value="SERPIN 85F"/>
    <property type="match status" value="1"/>
</dbReference>
<feature type="domain" description="Serpin" evidence="6">
    <location>
        <begin position="63"/>
        <end position="592"/>
    </location>
</feature>
<feature type="compositionally biased region" description="Basic residues" evidence="4">
    <location>
        <begin position="355"/>
        <end position="366"/>
    </location>
</feature>
<protein>
    <recommendedName>
        <fullName evidence="6">Serpin domain-containing protein</fullName>
    </recommendedName>
</protein>
<dbReference type="SUPFAM" id="SSF56574">
    <property type="entry name" value="Serpins"/>
    <property type="match status" value="1"/>
</dbReference>
<evidence type="ECO:0000256" key="1">
    <source>
        <dbReference type="ARBA" id="ARBA00022690"/>
    </source>
</evidence>
<evidence type="ECO:0000259" key="6">
    <source>
        <dbReference type="SMART" id="SM00093"/>
    </source>
</evidence>
<evidence type="ECO:0000256" key="3">
    <source>
        <dbReference type="RuleBase" id="RU000411"/>
    </source>
</evidence>
<evidence type="ECO:0000313" key="7">
    <source>
        <dbReference type="EMBL" id="CAG9799364.1"/>
    </source>
</evidence>
<feature type="compositionally biased region" description="Basic residues" evidence="4">
    <location>
        <begin position="271"/>
        <end position="290"/>
    </location>
</feature>
<dbReference type="OrthoDB" id="8179360at2759"/>
<dbReference type="AlphaFoldDB" id="A0A9N9WMS5"/>
<feature type="compositionally biased region" description="Low complexity" evidence="4">
    <location>
        <begin position="343"/>
        <end position="354"/>
    </location>
</feature>
<dbReference type="InterPro" id="IPR023796">
    <property type="entry name" value="Serpin_dom"/>
</dbReference>
<proteinExistence type="inferred from homology"/>
<evidence type="ECO:0000256" key="4">
    <source>
        <dbReference type="SAM" id="MobiDB-lite"/>
    </source>
</evidence>
<sequence length="598" mass="68207">MKKLKLMIALLLSVLIEISSTISIYSIISDSEHVSNDNNRIPKKLQPVELMVDTTNYLGFTILDLHSKLNKNNVAFSPCGLMSVLVALFEGSGGKSAVELKEALRFPRERDIVRIGTRDIHRRLRSYFYKKENLLSGLIFNKENITIKQEYETVLRFYGYDLDGATNMLTDSKVDVNGMENVTELTDFSTPTESSSTSTSSKMTTEIPITNMSSTSVTNVMGENVDEDLTTTPQSEEASEDDTTTTNKANGTDDETTDDDENENTTTVASSRKRRGRLGRGLKAKNRRDKKQSSPSTYVAPENRAINRRSRSYEILDYENEFHLEAVTQYSPLMPLSTTSIIPTTSKSSSLSSHHAYHEHNHHHHQPSSTENPIHTPRSTAAEKRRINNHKDLFENVNSDTIEHIFYLNEYETVRVPYKLYDTVMKYAYINSLQSSFLEIDLDSEYYNLILIIPDFQDGLNTLTSKLRSHPANTLRFIRNSMDFHWIKTIVPKFHLKGNTILTSDLQNMGIIDIFEPTKADFSMMSDDDSLYVKNIEQMININIRTQSTQQLKKISSLYKRPTEVPVNIPFIYCVVDKKLDMIIILGRIINPLNSRIQ</sequence>
<feature type="chain" id="PRO_5040428822" description="Serpin domain-containing protein" evidence="5">
    <location>
        <begin position="22"/>
        <end position="598"/>
    </location>
</feature>
<dbReference type="PANTHER" id="PTHR11461">
    <property type="entry name" value="SERINE PROTEASE INHIBITOR, SERPIN"/>
    <property type="match status" value="1"/>
</dbReference>
<keyword evidence="8" id="KW-1185">Reference proteome</keyword>
<comment type="similarity">
    <text evidence="3">Belongs to the serpin family.</text>
</comment>
<feature type="compositionally biased region" description="Acidic residues" evidence="4">
    <location>
        <begin position="252"/>
        <end position="263"/>
    </location>
</feature>
<feature type="compositionally biased region" description="Polar residues" evidence="4">
    <location>
        <begin position="370"/>
        <end position="379"/>
    </location>
</feature>
<dbReference type="SMART" id="SM00093">
    <property type="entry name" value="SERPIN"/>
    <property type="match status" value="1"/>
</dbReference>
<dbReference type="EMBL" id="OU895877">
    <property type="protein sequence ID" value="CAG9799364.1"/>
    <property type="molecule type" value="Genomic_DNA"/>
</dbReference>
<keyword evidence="1" id="KW-0646">Protease inhibitor</keyword>
<keyword evidence="2" id="KW-0722">Serine protease inhibitor</keyword>
<evidence type="ECO:0000256" key="2">
    <source>
        <dbReference type="ARBA" id="ARBA00022900"/>
    </source>
</evidence>
<reference evidence="7" key="1">
    <citation type="submission" date="2022-01" db="EMBL/GenBank/DDBJ databases">
        <authorList>
            <person name="King R."/>
        </authorList>
    </citation>
    <scope>NUCLEOTIDE SEQUENCE</scope>
</reference>
<feature type="compositionally biased region" description="Low complexity" evidence="4">
    <location>
        <begin position="186"/>
        <end position="205"/>
    </location>
</feature>
<dbReference type="InterPro" id="IPR042178">
    <property type="entry name" value="Serpin_sf_1"/>
</dbReference>
<dbReference type="Gene3D" id="2.30.39.10">
    <property type="entry name" value="Alpha-1-antitrypsin, domain 1"/>
    <property type="match status" value="1"/>
</dbReference>
<feature type="signal peptide" evidence="5">
    <location>
        <begin position="1"/>
        <end position="21"/>
    </location>
</feature>